<evidence type="ECO:0000313" key="1">
    <source>
        <dbReference type="EMBL" id="EUT86162.1"/>
    </source>
</evidence>
<proteinExistence type="predicted"/>
<organism evidence="1">
    <name type="scientific">Plasmodium falciparum Santa Lucia</name>
    <dbReference type="NCBI Taxonomy" id="478859"/>
    <lineage>
        <taxon>Eukaryota</taxon>
        <taxon>Sar</taxon>
        <taxon>Alveolata</taxon>
        <taxon>Apicomplexa</taxon>
        <taxon>Aconoidasida</taxon>
        <taxon>Haemosporida</taxon>
        <taxon>Plasmodiidae</taxon>
        <taxon>Plasmodium</taxon>
        <taxon>Plasmodium (Laverania)</taxon>
    </lineage>
</organism>
<protein>
    <submittedName>
        <fullName evidence="1">Uncharacterized protein</fullName>
    </submittedName>
</protein>
<gene>
    <name evidence="1" type="ORF">PFAG_02621</name>
</gene>
<reference evidence="1" key="1">
    <citation type="submission" date="2013-02" db="EMBL/GenBank/DDBJ databases">
        <title>The Genome Sequence of Plasmodium falciparum Santa Lucia.</title>
        <authorList>
            <consortium name="The Broad Institute Genome Sequencing Platform"/>
            <consortium name="The Broad Institute Genome Sequencing Center for Infectious Disease"/>
            <person name="Neafsey D."/>
            <person name="Cheeseman I."/>
            <person name="Volkman S."/>
            <person name="Adams J."/>
            <person name="Walker B."/>
            <person name="Young S.K."/>
            <person name="Zeng Q."/>
            <person name="Gargeya S."/>
            <person name="Fitzgerald M."/>
            <person name="Haas B."/>
            <person name="Abouelleil A."/>
            <person name="Alvarado L."/>
            <person name="Arachchi H.M."/>
            <person name="Berlin A.M."/>
            <person name="Chapman S.B."/>
            <person name="Dewar J."/>
            <person name="Goldberg J."/>
            <person name="Griggs A."/>
            <person name="Gujja S."/>
            <person name="Hansen M."/>
            <person name="Howarth C."/>
            <person name="Imamovic A."/>
            <person name="Larimer J."/>
            <person name="McCowan C."/>
            <person name="Murphy C."/>
            <person name="Neiman D."/>
            <person name="Pearson M."/>
            <person name="Priest M."/>
            <person name="Roberts A."/>
            <person name="Saif S."/>
            <person name="Shea T."/>
            <person name="Sisk P."/>
            <person name="Sykes S."/>
            <person name="Wortman J."/>
            <person name="Nusbaum C."/>
            <person name="Birren B."/>
        </authorList>
    </citation>
    <scope>NUCLEOTIDE SEQUENCE [LARGE SCALE GENOMIC DNA]</scope>
    <source>
        <strain evidence="1">Santa Lucia</strain>
    </source>
</reference>
<accession>W7FIS9</accession>
<sequence length="41" mass="5049">MCIIYIVYVYYSIKIYRTSIHSIKHFKNIFTRIIYKSSKIT</sequence>
<name>W7FIS9_PLAFA</name>
<dbReference type="EMBL" id="KE123493">
    <property type="protein sequence ID" value="EUT86162.1"/>
    <property type="molecule type" value="Genomic_DNA"/>
</dbReference>
<dbReference type="AlphaFoldDB" id="W7FIS9"/>
<dbReference type="Proteomes" id="UP000030666">
    <property type="component" value="Unassembled WGS sequence"/>
</dbReference>